<keyword evidence="1" id="KW-0732">Signal</keyword>
<gene>
    <name evidence="2" type="ORF">BD289DRAFT_187602</name>
</gene>
<dbReference type="AlphaFoldDB" id="A0A2T2ZT11"/>
<dbReference type="InParanoid" id="A0A2T2ZT11"/>
<proteinExistence type="predicted"/>
<dbReference type="Proteomes" id="UP000241462">
    <property type="component" value="Unassembled WGS sequence"/>
</dbReference>
<accession>A0A2T2ZT11</accession>
<feature type="chain" id="PRO_5015761229" description="Secreted protein" evidence="1">
    <location>
        <begin position="20"/>
        <end position="166"/>
    </location>
</feature>
<keyword evidence="3" id="KW-1185">Reference proteome</keyword>
<name>A0A2T2ZT11_9PEZI</name>
<evidence type="ECO:0008006" key="4">
    <source>
        <dbReference type="Google" id="ProtNLM"/>
    </source>
</evidence>
<evidence type="ECO:0000313" key="2">
    <source>
        <dbReference type="EMBL" id="PSR75614.1"/>
    </source>
</evidence>
<evidence type="ECO:0000313" key="3">
    <source>
        <dbReference type="Proteomes" id="UP000241462"/>
    </source>
</evidence>
<reference evidence="2 3" key="1">
    <citation type="journal article" date="2018" name="Mycol. Prog.">
        <title>Coniella lustricola, a new species from submerged detritus.</title>
        <authorList>
            <person name="Raudabaugh D.B."/>
            <person name="Iturriaga T."/>
            <person name="Carver A."/>
            <person name="Mondo S."/>
            <person name="Pangilinan J."/>
            <person name="Lipzen A."/>
            <person name="He G."/>
            <person name="Amirebrahimi M."/>
            <person name="Grigoriev I.V."/>
            <person name="Miller A.N."/>
        </authorList>
    </citation>
    <scope>NUCLEOTIDE SEQUENCE [LARGE SCALE GENOMIC DNA]</scope>
    <source>
        <strain evidence="2 3">B22-T-1</strain>
    </source>
</reference>
<organism evidence="2 3">
    <name type="scientific">Coniella lustricola</name>
    <dbReference type="NCBI Taxonomy" id="2025994"/>
    <lineage>
        <taxon>Eukaryota</taxon>
        <taxon>Fungi</taxon>
        <taxon>Dikarya</taxon>
        <taxon>Ascomycota</taxon>
        <taxon>Pezizomycotina</taxon>
        <taxon>Sordariomycetes</taxon>
        <taxon>Sordariomycetidae</taxon>
        <taxon>Diaporthales</taxon>
        <taxon>Schizoparmaceae</taxon>
        <taxon>Coniella</taxon>
    </lineage>
</organism>
<sequence length="166" mass="18961">MTTPRAITALRLLSTVAIGTQFSTSLPDVSLRLGRAEKKVSQAGKGATAERSVLFYRCEARFIRLCPWLHHDVPRGHGILSRPDRVLCRSFLLWLPPWGLVSGEGYSWERCRPGARTRDSQRTARQREPRTAGPSHWCRATIWWRRHRRRSASGCVGFHRAACQTR</sequence>
<evidence type="ECO:0000256" key="1">
    <source>
        <dbReference type="SAM" id="SignalP"/>
    </source>
</evidence>
<protein>
    <recommendedName>
        <fullName evidence="4">Secreted protein</fullName>
    </recommendedName>
</protein>
<dbReference type="EMBL" id="KZ678751">
    <property type="protein sequence ID" value="PSR75614.1"/>
    <property type="molecule type" value="Genomic_DNA"/>
</dbReference>
<feature type="signal peptide" evidence="1">
    <location>
        <begin position="1"/>
        <end position="19"/>
    </location>
</feature>